<keyword evidence="2" id="KW-1185">Reference proteome</keyword>
<proteinExistence type="predicted"/>
<dbReference type="AlphaFoldDB" id="A0A3P6T5K8"/>
<reference evidence="1 2" key="1">
    <citation type="submission" date="2018-11" db="EMBL/GenBank/DDBJ databases">
        <authorList>
            <consortium name="Pathogen Informatics"/>
        </authorList>
    </citation>
    <scope>NUCLEOTIDE SEQUENCE [LARGE SCALE GENOMIC DNA]</scope>
</reference>
<dbReference type="SUPFAM" id="SSF53300">
    <property type="entry name" value="vWA-like"/>
    <property type="match status" value="1"/>
</dbReference>
<gene>
    <name evidence="1" type="ORF">CGOC_LOCUS7177</name>
</gene>
<evidence type="ECO:0000313" key="1">
    <source>
        <dbReference type="EMBL" id="VDK75935.1"/>
    </source>
</evidence>
<dbReference type="OrthoDB" id="5862623at2759"/>
<dbReference type="EMBL" id="UYRV01024627">
    <property type="protein sequence ID" value="VDK75935.1"/>
    <property type="molecule type" value="Genomic_DNA"/>
</dbReference>
<evidence type="ECO:0008006" key="3">
    <source>
        <dbReference type="Google" id="ProtNLM"/>
    </source>
</evidence>
<name>A0A3P6T5K8_CYLGO</name>
<organism evidence="1 2">
    <name type="scientific">Cylicostephanus goldi</name>
    <name type="common">Nematode worm</name>
    <dbReference type="NCBI Taxonomy" id="71465"/>
    <lineage>
        <taxon>Eukaryota</taxon>
        <taxon>Metazoa</taxon>
        <taxon>Ecdysozoa</taxon>
        <taxon>Nematoda</taxon>
        <taxon>Chromadorea</taxon>
        <taxon>Rhabditida</taxon>
        <taxon>Rhabditina</taxon>
        <taxon>Rhabditomorpha</taxon>
        <taxon>Strongyloidea</taxon>
        <taxon>Strongylidae</taxon>
        <taxon>Cylicostephanus</taxon>
    </lineage>
</organism>
<dbReference type="Gene3D" id="3.40.50.410">
    <property type="entry name" value="von Willebrand factor, type A domain"/>
    <property type="match status" value="1"/>
</dbReference>
<dbReference type="Proteomes" id="UP000271889">
    <property type="component" value="Unassembled WGS sequence"/>
</dbReference>
<evidence type="ECO:0000313" key="2">
    <source>
        <dbReference type="Proteomes" id="UP000271889"/>
    </source>
</evidence>
<accession>A0A3P6T5K8</accession>
<protein>
    <recommendedName>
        <fullName evidence="3">VWFA domain-containing protein</fullName>
    </recommendedName>
</protein>
<sequence>MIVFTDGWSNKGPPPDEMAKHALDDGFEMYTVSWTVRSFTYK</sequence>
<dbReference type="InterPro" id="IPR036465">
    <property type="entry name" value="vWFA_dom_sf"/>
</dbReference>